<dbReference type="InterPro" id="IPR009078">
    <property type="entry name" value="Ferritin-like_SF"/>
</dbReference>
<dbReference type="KEGG" id="pyg:AWM70_01300"/>
<dbReference type="InterPro" id="IPR002177">
    <property type="entry name" value="DPS_DNA-bd"/>
</dbReference>
<accession>A0A1B1MW68</accession>
<dbReference type="InterPro" id="IPR008331">
    <property type="entry name" value="Ferritin_DPS_dom"/>
</dbReference>
<gene>
    <name evidence="4" type="ORF">AWM70_01300</name>
</gene>
<dbReference type="GO" id="GO:0008199">
    <property type="term" value="F:ferric iron binding"/>
    <property type="evidence" value="ECO:0007669"/>
    <property type="project" value="InterPro"/>
</dbReference>
<protein>
    <submittedName>
        <fullName evidence="4">DNA starvation/stationary phase protection protein</fullName>
    </submittedName>
</protein>
<dbReference type="CDD" id="cd01043">
    <property type="entry name" value="DPS"/>
    <property type="match status" value="1"/>
</dbReference>
<dbReference type="STRING" id="1462996.AWM70_01300"/>
<name>A0A1B1MW68_9BACL</name>
<dbReference type="PIRSF" id="PIRSF005900">
    <property type="entry name" value="Dps"/>
    <property type="match status" value="1"/>
</dbReference>
<evidence type="ECO:0000313" key="5">
    <source>
        <dbReference type="Proteomes" id="UP000092573"/>
    </source>
</evidence>
<dbReference type="PRINTS" id="PR01346">
    <property type="entry name" value="HELNAPAPROT"/>
</dbReference>
<dbReference type="InterPro" id="IPR012347">
    <property type="entry name" value="Ferritin-like"/>
</dbReference>
<keyword evidence="5" id="KW-1185">Reference proteome</keyword>
<dbReference type="InterPro" id="IPR023188">
    <property type="entry name" value="DPS_DNA-bd_CS"/>
</dbReference>
<feature type="domain" description="Ferritin/DPS" evidence="3">
    <location>
        <begin position="14"/>
        <end position="153"/>
    </location>
</feature>
<dbReference type="Gene3D" id="1.20.1260.10">
    <property type="match status" value="1"/>
</dbReference>
<reference evidence="4 5" key="1">
    <citation type="submission" date="2016-01" db="EMBL/GenBank/DDBJ databases">
        <title>Complete Genome Sequence of Paenibacillus yonginensis DCY84, a novel Plant Growth-Promoting Bacteria with Elicitation of Induced Systemic Resistance.</title>
        <authorList>
            <person name="Kim Y.J."/>
            <person name="Yang D.C."/>
            <person name="Sukweenadhi J."/>
        </authorList>
    </citation>
    <scope>NUCLEOTIDE SEQUENCE [LARGE SCALE GENOMIC DNA]</scope>
    <source>
        <strain evidence="4 5">DCY84</strain>
    </source>
</reference>
<dbReference type="PANTHER" id="PTHR42932">
    <property type="entry name" value="GENERAL STRESS PROTEIN 20U"/>
    <property type="match status" value="1"/>
</dbReference>
<evidence type="ECO:0000256" key="2">
    <source>
        <dbReference type="RuleBase" id="RU003875"/>
    </source>
</evidence>
<evidence type="ECO:0000313" key="4">
    <source>
        <dbReference type="EMBL" id="ANS73387.1"/>
    </source>
</evidence>
<dbReference type="PROSITE" id="PS00819">
    <property type="entry name" value="DPS_2"/>
    <property type="match status" value="1"/>
</dbReference>
<dbReference type="PROSITE" id="PS00818">
    <property type="entry name" value="DPS_1"/>
    <property type="match status" value="1"/>
</dbReference>
<proteinExistence type="inferred from homology"/>
<evidence type="ECO:0000259" key="3">
    <source>
        <dbReference type="Pfam" id="PF00210"/>
    </source>
</evidence>
<dbReference type="SUPFAM" id="SSF47240">
    <property type="entry name" value="Ferritin-like"/>
    <property type="match status" value="1"/>
</dbReference>
<dbReference type="Pfam" id="PF00210">
    <property type="entry name" value="Ferritin"/>
    <property type="match status" value="1"/>
</dbReference>
<organism evidence="4 5">
    <name type="scientific">Paenibacillus yonginensis</name>
    <dbReference type="NCBI Taxonomy" id="1462996"/>
    <lineage>
        <taxon>Bacteria</taxon>
        <taxon>Bacillati</taxon>
        <taxon>Bacillota</taxon>
        <taxon>Bacilli</taxon>
        <taxon>Bacillales</taxon>
        <taxon>Paenibacillaceae</taxon>
        <taxon>Paenibacillus</taxon>
    </lineage>
</organism>
<dbReference type="PANTHER" id="PTHR42932:SF1">
    <property type="entry name" value="GENERAL STRESS PROTEIN 20U"/>
    <property type="match status" value="1"/>
</dbReference>
<dbReference type="AlphaFoldDB" id="A0A1B1MW68"/>
<comment type="similarity">
    <text evidence="1 2">Belongs to the Dps family.</text>
</comment>
<evidence type="ECO:0000256" key="1">
    <source>
        <dbReference type="ARBA" id="ARBA00009497"/>
    </source>
</evidence>
<dbReference type="Proteomes" id="UP000092573">
    <property type="component" value="Chromosome"/>
</dbReference>
<sequence>MSTLHSTTNPAVEQELNRQVANWTLLYTKLHNFHWYVKGNHFFTLHAKFEELYDAAAGYLDEIAERLLAIGGKPVATMKEMLETATLKEAAGSETADQMVAAVIGDFETLTSELKQAMEKAEEAGDQATSDLLLGIRRELDKQIWMLNAYLGK</sequence>
<dbReference type="EMBL" id="CP014167">
    <property type="protein sequence ID" value="ANS73387.1"/>
    <property type="molecule type" value="Genomic_DNA"/>
</dbReference>
<dbReference type="GO" id="GO:0016722">
    <property type="term" value="F:oxidoreductase activity, acting on metal ions"/>
    <property type="evidence" value="ECO:0007669"/>
    <property type="project" value="InterPro"/>
</dbReference>